<sequence>MSIATDQTNHESTFAHSTVALLSGLLFGLGLIISGMVNPGKVIGFLDLAGDWDPSLLFVMGGGVAVTTATFWLVLRRERPLFEKKFFLPTKADLDGRLLIGAALFGIGWGVGGLCPGPAITALATLDPSVVLFVGAMLLGMVLQNLVAE</sequence>
<accession>A0A0R2SEI0</accession>
<evidence type="ECO:0000313" key="2">
    <source>
        <dbReference type="EMBL" id="KRO73237.1"/>
    </source>
</evidence>
<dbReference type="Pfam" id="PF20398">
    <property type="entry name" value="DUF6691"/>
    <property type="match status" value="1"/>
</dbReference>
<organism evidence="2 3">
    <name type="scientific">OM182 bacterium BACL3 MAG-120507-bin80</name>
    <dbReference type="NCBI Taxonomy" id="1655577"/>
    <lineage>
        <taxon>Bacteria</taxon>
        <taxon>Pseudomonadati</taxon>
        <taxon>Pseudomonadota</taxon>
        <taxon>Gammaproteobacteria</taxon>
        <taxon>OMG group</taxon>
        <taxon>OM182 clade</taxon>
    </lineage>
</organism>
<protein>
    <recommendedName>
        <fullName evidence="4">YeeE/YedE family protein</fullName>
    </recommendedName>
</protein>
<name>A0A0R2SEI0_9GAMM</name>
<proteinExistence type="predicted"/>
<dbReference type="InterPro" id="IPR046513">
    <property type="entry name" value="DUF6691"/>
</dbReference>
<feature type="transmembrane region" description="Helical" evidence="1">
    <location>
        <begin position="12"/>
        <end position="36"/>
    </location>
</feature>
<evidence type="ECO:0008006" key="4">
    <source>
        <dbReference type="Google" id="ProtNLM"/>
    </source>
</evidence>
<gene>
    <name evidence="2" type="ORF">ABR69_02170</name>
</gene>
<comment type="caution">
    <text evidence="2">The sequence shown here is derived from an EMBL/GenBank/DDBJ whole genome shotgun (WGS) entry which is preliminary data.</text>
</comment>
<dbReference type="AlphaFoldDB" id="A0A0R2SEI0"/>
<keyword evidence="1" id="KW-0472">Membrane</keyword>
<keyword evidence="1" id="KW-0812">Transmembrane</keyword>
<feature type="transmembrane region" description="Helical" evidence="1">
    <location>
        <begin position="56"/>
        <end position="75"/>
    </location>
</feature>
<evidence type="ECO:0000256" key="1">
    <source>
        <dbReference type="SAM" id="Phobius"/>
    </source>
</evidence>
<feature type="transmembrane region" description="Helical" evidence="1">
    <location>
        <begin position="96"/>
        <end position="124"/>
    </location>
</feature>
<dbReference type="Proteomes" id="UP000051934">
    <property type="component" value="Unassembled WGS sequence"/>
</dbReference>
<keyword evidence="1" id="KW-1133">Transmembrane helix</keyword>
<feature type="transmembrane region" description="Helical" evidence="1">
    <location>
        <begin position="130"/>
        <end position="148"/>
    </location>
</feature>
<reference evidence="2 3" key="1">
    <citation type="submission" date="2015-10" db="EMBL/GenBank/DDBJ databases">
        <title>Metagenome-Assembled Genomes uncover a global brackish microbiome.</title>
        <authorList>
            <person name="Hugerth L.W."/>
            <person name="Larsson J."/>
            <person name="Alneberg J."/>
            <person name="Lindh M.V."/>
            <person name="Legrand C."/>
            <person name="Pinhassi J."/>
            <person name="Andersson A.F."/>
        </authorList>
    </citation>
    <scope>NUCLEOTIDE SEQUENCE [LARGE SCALE GENOMIC DNA]</scope>
    <source>
        <strain evidence="2">BACL4 MAG-120507-bin80</strain>
    </source>
</reference>
<evidence type="ECO:0000313" key="3">
    <source>
        <dbReference type="Proteomes" id="UP000051934"/>
    </source>
</evidence>
<dbReference type="EMBL" id="LIBB01000016">
    <property type="protein sequence ID" value="KRO73237.1"/>
    <property type="molecule type" value="Genomic_DNA"/>
</dbReference>